<feature type="domain" description="HTH gntR-type" evidence="4">
    <location>
        <begin position="18"/>
        <end position="85"/>
    </location>
</feature>
<evidence type="ECO:0000256" key="2">
    <source>
        <dbReference type="ARBA" id="ARBA00023125"/>
    </source>
</evidence>
<dbReference type="GO" id="GO:0003677">
    <property type="term" value="F:DNA binding"/>
    <property type="evidence" value="ECO:0007669"/>
    <property type="project" value="UniProtKB-KW"/>
</dbReference>
<evidence type="ECO:0000256" key="1">
    <source>
        <dbReference type="ARBA" id="ARBA00023015"/>
    </source>
</evidence>
<evidence type="ECO:0000256" key="3">
    <source>
        <dbReference type="ARBA" id="ARBA00023163"/>
    </source>
</evidence>
<dbReference type="AlphaFoldDB" id="A0A6B3RN40"/>
<dbReference type="InterPro" id="IPR008920">
    <property type="entry name" value="TF_FadR/GntR_C"/>
</dbReference>
<evidence type="ECO:0000313" key="5">
    <source>
        <dbReference type="EMBL" id="NEX46626.1"/>
    </source>
</evidence>
<dbReference type="EMBL" id="JAAIKE010000003">
    <property type="protein sequence ID" value="NEX46626.1"/>
    <property type="molecule type" value="Genomic_DNA"/>
</dbReference>
<evidence type="ECO:0000259" key="4">
    <source>
        <dbReference type="PROSITE" id="PS50949"/>
    </source>
</evidence>
<name>A0A6B3RN40_9RHOB</name>
<dbReference type="GO" id="GO:0003700">
    <property type="term" value="F:DNA-binding transcription factor activity"/>
    <property type="evidence" value="ECO:0007669"/>
    <property type="project" value="InterPro"/>
</dbReference>
<dbReference type="InterPro" id="IPR036388">
    <property type="entry name" value="WH-like_DNA-bd_sf"/>
</dbReference>
<dbReference type="Gene3D" id="1.20.120.530">
    <property type="entry name" value="GntR ligand-binding domain-like"/>
    <property type="match status" value="1"/>
</dbReference>
<dbReference type="SUPFAM" id="SSF46785">
    <property type="entry name" value="Winged helix' DNA-binding domain"/>
    <property type="match status" value="1"/>
</dbReference>
<dbReference type="SMART" id="SM00895">
    <property type="entry name" value="FCD"/>
    <property type="match status" value="1"/>
</dbReference>
<dbReference type="PROSITE" id="PS50949">
    <property type="entry name" value="HTH_GNTR"/>
    <property type="match status" value="1"/>
</dbReference>
<keyword evidence="6" id="KW-1185">Reference proteome</keyword>
<reference evidence="5 6" key="1">
    <citation type="submission" date="2020-02" db="EMBL/GenBank/DDBJ databases">
        <title>Rhodobacter algicola sp. nov., isolated from microalga culture.</title>
        <authorList>
            <person name="Park C.-Y."/>
        </authorList>
    </citation>
    <scope>NUCLEOTIDE SEQUENCE [LARGE SCALE GENOMIC DNA]</scope>
    <source>
        <strain evidence="5 6">ETT8</strain>
    </source>
</reference>
<dbReference type="InterPro" id="IPR036390">
    <property type="entry name" value="WH_DNA-bd_sf"/>
</dbReference>
<sequence>MAQALDMSAPDLSPIEQTPLKVQIADRLRRAIITGKMRPGAVLVETALADQMNVSRAPIREAIQILESDGLVETVAYKGKRVKPLTVREVTETFEMRQLYEVLAVRRIIAGGVDVQALHRPCADMVEAAEAGDRESLVAGDERFHRTLIRLADHDLLLQTWNSIYMRVHQIMALRNDRKVPLVDIAANHLPIIRALEKRDLEAAVALMSEHTRALNDFDPAKIVQDPA</sequence>
<keyword evidence="1" id="KW-0805">Transcription regulation</keyword>
<comment type="caution">
    <text evidence="5">The sequence shown here is derived from an EMBL/GenBank/DDBJ whole genome shotgun (WGS) entry which is preliminary data.</text>
</comment>
<dbReference type="SUPFAM" id="SSF48008">
    <property type="entry name" value="GntR ligand-binding domain-like"/>
    <property type="match status" value="1"/>
</dbReference>
<dbReference type="PRINTS" id="PR00035">
    <property type="entry name" value="HTHGNTR"/>
</dbReference>
<dbReference type="PANTHER" id="PTHR43537:SF45">
    <property type="entry name" value="GNTR FAMILY REGULATORY PROTEIN"/>
    <property type="match status" value="1"/>
</dbReference>
<accession>A0A6B3RN40</accession>
<dbReference type="InterPro" id="IPR000524">
    <property type="entry name" value="Tscrpt_reg_HTH_GntR"/>
</dbReference>
<dbReference type="InterPro" id="IPR011711">
    <property type="entry name" value="GntR_C"/>
</dbReference>
<dbReference type="Proteomes" id="UP000481421">
    <property type="component" value="Unassembled WGS sequence"/>
</dbReference>
<dbReference type="Gene3D" id="1.10.10.10">
    <property type="entry name" value="Winged helix-like DNA-binding domain superfamily/Winged helix DNA-binding domain"/>
    <property type="match status" value="1"/>
</dbReference>
<gene>
    <name evidence="5" type="ORF">G3572_10450</name>
</gene>
<dbReference type="PANTHER" id="PTHR43537">
    <property type="entry name" value="TRANSCRIPTIONAL REGULATOR, GNTR FAMILY"/>
    <property type="match status" value="1"/>
</dbReference>
<protein>
    <submittedName>
        <fullName evidence="5">GntR family transcriptional regulator</fullName>
    </submittedName>
</protein>
<dbReference type="SMART" id="SM00345">
    <property type="entry name" value="HTH_GNTR"/>
    <property type="match status" value="1"/>
</dbReference>
<keyword evidence="2" id="KW-0238">DNA-binding</keyword>
<organism evidence="5 6">
    <name type="scientific">Pseudotabrizicola algicola</name>
    <dbReference type="NCBI Taxonomy" id="2709381"/>
    <lineage>
        <taxon>Bacteria</taxon>
        <taxon>Pseudomonadati</taxon>
        <taxon>Pseudomonadota</taxon>
        <taxon>Alphaproteobacteria</taxon>
        <taxon>Rhodobacterales</taxon>
        <taxon>Paracoccaceae</taxon>
        <taxon>Pseudotabrizicola</taxon>
    </lineage>
</organism>
<dbReference type="Pfam" id="PF07729">
    <property type="entry name" value="FCD"/>
    <property type="match status" value="1"/>
</dbReference>
<dbReference type="CDD" id="cd07377">
    <property type="entry name" value="WHTH_GntR"/>
    <property type="match status" value="1"/>
</dbReference>
<proteinExistence type="predicted"/>
<keyword evidence="3" id="KW-0804">Transcription</keyword>
<evidence type="ECO:0000313" key="6">
    <source>
        <dbReference type="Proteomes" id="UP000481421"/>
    </source>
</evidence>
<dbReference type="Pfam" id="PF00392">
    <property type="entry name" value="GntR"/>
    <property type="match status" value="1"/>
</dbReference>